<dbReference type="RefSeq" id="WP_181556436.1">
    <property type="nucleotide sequence ID" value="NZ_JACDUT010000007.1"/>
</dbReference>
<dbReference type="EMBL" id="JACDUT010000007">
    <property type="protein sequence ID" value="MBA2875646.1"/>
    <property type="molecule type" value="Genomic_DNA"/>
</dbReference>
<gene>
    <name evidence="2" type="ORF">HNR31_002436</name>
</gene>
<feature type="transmembrane region" description="Helical" evidence="1">
    <location>
        <begin position="5"/>
        <end position="23"/>
    </location>
</feature>
<reference evidence="2 3" key="1">
    <citation type="submission" date="2020-07" db="EMBL/GenBank/DDBJ databases">
        <title>Genomic Encyclopedia of Type Strains, Phase IV (KMG-IV): sequencing the most valuable type-strain genomes for metagenomic binning, comparative biology and taxonomic classification.</title>
        <authorList>
            <person name="Goeker M."/>
        </authorList>
    </citation>
    <scope>NUCLEOTIDE SEQUENCE [LARGE SCALE GENOMIC DNA]</scope>
    <source>
        <strain evidence="2 3">DSM 15730</strain>
    </source>
</reference>
<feature type="transmembrane region" description="Helical" evidence="1">
    <location>
        <begin position="39"/>
        <end position="60"/>
    </location>
</feature>
<evidence type="ECO:0000256" key="1">
    <source>
        <dbReference type="SAM" id="Phobius"/>
    </source>
</evidence>
<keyword evidence="1" id="KW-0812">Transmembrane</keyword>
<protein>
    <submittedName>
        <fullName evidence="2">Uncharacterized protein</fullName>
    </submittedName>
</protein>
<evidence type="ECO:0000313" key="3">
    <source>
        <dbReference type="Proteomes" id="UP000523087"/>
    </source>
</evidence>
<keyword evidence="3" id="KW-1185">Reference proteome</keyword>
<dbReference type="AlphaFoldDB" id="A0A7W0BYF6"/>
<keyword evidence="1" id="KW-0472">Membrane</keyword>
<dbReference type="Proteomes" id="UP000523087">
    <property type="component" value="Unassembled WGS sequence"/>
</dbReference>
<proteinExistence type="predicted"/>
<evidence type="ECO:0000313" key="2">
    <source>
        <dbReference type="EMBL" id="MBA2875646.1"/>
    </source>
</evidence>
<sequence>MLGAWWKICLSVITMIVLGYMMIDNIRTNSKENYRGYETWFVISLGWVAAVLTLFVGIAFSMKRQRVS</sequence>
<organism evidence="2 3">
    <name type="scientific">Thermaerobacillus caldiproteolyticus</name>
    <dbReference type="NCBI Taxonomy" id="247480"/>
    <lineage>
        <taxon>Bacteria</taxon>
        <taxon>Bacillati</taxon>
        <taxon>Bacillota</taxon>
        <taxon>Bacilli</taxon>
        <taxon>Bacillales</taxon>
        <taxon>Anoxybacillaceae</taxon>
        <taxon>Thermaerobacillus</taxon>
    </lineage>
</organism>
<name>A0A7W0BYF6_9BACL</name>
<comment type="caution">
    <text evidence="2">The sequence shown here is derived from an EMBL/GenBank/DDBJ whole genome shotgun (WGS) entry which is preliminary data.</text>
</comment>
<keyword evidence="1" id="KW-1133">Transmembrane helix</keyword>
<accession>A0A7W0BYF6</accession>